<protein>
    <submittedName>
        <fullName evidence="2">Uncharacterized protein</fullName>
    </submittedName>
</protein>
<sequence length="871" mass="98051">MSQNSSPYPNGNNSPLPRKVIPTIQVQPDSSSNSSLSTPRRPGSPSNSINGPSHPLKGPMTIHSHEDSFIDSRLSSLNRSQGRGRRRSSDGSSFMSRMTDTQQDKKQAHNTQQKKRPVPVYSQIQIRPHSLSDILRDNNDDDGTNGNQLGKSPFAERSVVSFDCLSVKVSHSSQDATISDHYNLFSHIPEEEVSKLTSFSGLNSIDMKSNNKRPEGFAQNAGIMEDSLIRNYQHSSYLKYIKQNGKGRSFVVLISGRKHTWVALDYAVGTLLQDGDHLIVVSRIPDNYRDELLRETHRRARVRKEKEMERERSRTRSVKSDFSDRGGFSNGEEDEEESQFSVEHEDSDEDKRKPRKSKTQNKEDLDPDICLEIADRVKQYIEFMIRDTNVVVKLSIEIYLSSSTKSVLSEILRVHAPQAIVTTNKPLSKYSGDSITWSSSRISDRLVQFSGVPVIVVPALKSDAFQFDHWSSLIINHNLRCEAQDKKLSLYREDRLRTKIALLAASKDTDDFENKGMKNGTDKGPRRKRRLGRYVDSDSDSDSSSDSDSESSDEEAISISESESLNARGRQRQARRGSTGSSIQSKQVSKTESQMSRDNGNDEDFSDESSIGSSVSHLEDDDNDNENDNDNDDDELDDDDEYDDNSRVKFDLKLKLRKDEDKIKYYIDRHTPSAEPEVLMDILNFITKVNHDMSDTLTEMIAEESKDPELAKLARSMTGVPEITKSMSMFDFTDVENDEKSQVERNMNFKKIHNITANNNNIGTPSLPAKSIKFGDLQKPTSSSQAPNQLRRLKSSVEVDTNHNKYGMNQHRPNLHPVKSESGVPRAKPSSLGSSNNGSFSSSSTDSGSDKSQQKKKKKGGFFKALFRKKD</sequence>
<proteinExistence type="predicted"/>
<dbReference type="OrthoDB" id="843225at2759"/>
<feature type="region of interest" description="Disordered" evidence="1">
    <location>
        <begin position="758"/>
        <end position="871"/>
    </location>
</feature>
<feature type="compositionally biased region" description="Basic and acidic residues" evidence="1">
    <location>
        <begin position="304"/>
        <end position="324"/>
    </location>
</feature>
<feature type="compositionally biased region" description="Low complexity" evidence="1">
    <location>
        <begin position="830"/>
        <end position="847"/>
    </location>
</feature>
<name>A0A9P8TQX9_WICPI</name>
<evidence type="ECO:0000313" key="2">
    <source>
        <dbReference type="EMBL" id="KAH3687366.1"/>
    </source>
</evidence>
<feature type="region of interest" description="Disordered" evidence="1">
    <location>
        <begin position="133"/>
        <end position="152"/>
    </location>
</feature>
<feature type="compositionally biased region" description="Basic residues" evidence="1">
    <location>
        <begin position="854"/>
        <end position="871"/>
    </location>
</feature>
<dbReference type="EMBL" id="JAEUBG010000861">
    <property type="protein sequence ID" value="KAH3687366.1"/>
    <property type="molecule type" value="Genomic_DNA"/>
</dbReference>
<feature type="compositionally biased region" description="Acidic residues" evidence="1">
    <location>
        <begin position="537"/>
        <end position="556"/>
    </location>
</feature>
<feature type="region of interest" description="Disordered" evidence="1">
    <location>
        <begin position="1"/>
        <end position="63"/>
    </location>
</feature>
<feature type="region of interest" description="Disordered" evidence="1">
    <location>
        <begin position="75"/>
        <end position="128"/>
    </location>
</feature>
<organism evidence="2 3">
    <name type="scientific">Wickerhamomyces pijperi</name>
    <name type="common">Yeast</name>
    <name type="synonym">Pichia pijperi</name>
    <dbReference type="NCBI Taxonomy" id="599730"/>
    <lineage>
        <taxon>Eukaryota</taxon>
        <taxon>Fungi</taxon>
        <taxon>Dikarya</taxon>
        <taxon>Ascomycota</taxon>
        <taxon>Saccharomycotina</taxon>
        <taxon>Saccharomycetes</taxon>
        <taxon>Phaffomycetales</taxon>
        <taxon>Wickerhamomycetaceae</taxon>
        <taxon>Wickerhamomyces</taxon>
    </lineage>
</organism>
<accession>A0A9P8TQX9</accession>
<feature type="compositionally biased region" description="Polar residues" evidence="1">
    <location>
        <begin position="578"/>
        <end position="598"/>
    </location>
</feature>
<gene>
    <name evidence="2" type="ORF">WICPIJ_001643</name>
</gene>
<keyword evidence="3" id="KW-1185">Reference proteome</keyword>
<reference evidence="2" key="1">
    <citation type="journal article" date="2021" name="Open Biol.">
        <title>Shared evolutionary footprints suggest mitochondrial oxidative damage underlies multiple complex I losses in fungi.</title>
        <authorList>
            <person name="Schikora-Tamarit M.A."/>
            <person name="Marcet-Houben M."/>
            <person name="Nosek J."/>
            <person name="Gabaldon T."/>
        </authorList>
    </citation>
    <scope>NUCLEOTIDE SEQUENCE</scope>
    <source>
        <strain evidence="2">CBS2887</strain>
    </source>
</reference>
<evidence type="ECO:0000256" key="1">
    <source>
        <dbReference type="SAM" id="MobiDB-lite"/>
    </source>
</evidence>
<feature type="region of interest" description="Disordered" evidence="1">
    <location>
        <begin position="510"/>
        <end position="644"/>
    </location>
</feature>
<dbReference type="Proteomes" id="UP000774326">
    <property type="component" value="Unassembled WGS sequence"/>
</dbReference>
<feature type="compositionally biased region" description="Basic and acidic residues" evidence="1">
    <location>
        <begin position="510"/>
        <end position="524"/>
    </location>
</feature>
<feature type="compositionally biased region" description="Acidic residues" evidence="1">
    <location>
        <begin position="619"/>
        <end position="643"/>
    </location>
</feature>
<feature type="compositionally biased region" description="Low complexity" evidence="1">
    <location>
        <begin position="557"/>
        <end position="568"/>
    </location>
</feature>
<feature type="compositionally biased region" description="Low complexity" evidence="1">
    <location>
        <begin position="1"/>
        <end position="17"/>
    </location>
</feature>
<comment type="caution">
    <text evidence="2">The sequence shown here is derived from an EMBL/GenBank/DDBJ whole genome shotgun (WGS) entry which is preliminary data.</text>
</comment>
<feature type="region of interest" description="Disordered" evidence="1">
    <location>
        <begin position="301"/>
        <end position="363"/>
    </location>
</feature>
<dbReference type="AlphaFoldDB" id="A0A9P8TQX9"/>
<evidence type="ECO:0000313" key="3">
    <source>
        <dbReference type="Proteomes" id="UP000774326"/>
    </source>
</evidence>
<feature type="compositionally biased region" description="Low complexity" evidence="1">
    <location>
        <begin position="30"/>
        <end position="55"/>
    </location>
</feature>
<reference evidence="2" key="2">
    <citation type="submission" date="2021-01" db="EMBL/GenBank/DDBJ databases">
        <authorList>
            <person name="Schikora-Tamarit M.A."/>
        </authorList>
    </citation>
    <scope>NUCLEOTIDE SEQUENCE</scope>
    <source>
        <strain evidence="2">CBS2887</strain>
    </source>
</reference>
<feature type="compositionally biased region" description="Polar residues" evidence="1">
    <location>
        <begin position="779"/>
        <end position="788"/>
    </location>
</feature>